<proteinExistence type="predicted"/>
<evidence type="ECO:0000259" key="6">
    <source>
        <dbReference type="PROSITE" id="PS50850"/>
    </source>
</evidence>
<evidence type="ECO:0000256" key="3">
    <source>
        <dbReference type="ARBA" id="ARBA00022989"/>
    </source>
</evidence>
<feature type="transmembrane region" description="Helical" evidence="5">
    <location>
        <begin position="358"/>
        <end position="379"/>
    </location>
</feature>
<gene>
    <name evidence="7" type="ORF">SAMEA4029010_CIC11G00000004005</name>
</gene>
<keyword evidence="3 5" id="KW-1133">Transmembrane helix</keyword>
<accession>A0A1L0BFQ6</accession>
<feature type="transmembrane region" description="Helical" evidence="5">
    <location>
        <begin position="71"/>
        <end position="90"/>
    </location>
</feature>
<dbReference type="Pfam" id="PF07690">
    <property type="entry name" value="MFS_1"/>
    <property type="match status" value="1"/>
</dbReference>
<keyword evidence="2 5" id="KW-0812">Transmembrane</keyword>
<dbReference type="Gene3D" id="1.20.1250.20">
    <property type="entry name" value="MFS general substrate transporter like domains"/>
    <property type="match status" value="1"/>
</dbReference>
<dbReference type="Proteomes" id="UP000182334">
    <property type="component" value="Chromosome II"/>
</dbReference>
<reference evidence="7 8" key="1">
    <citation type="submission" date="2016-10" db="EMBL/GenBank/DDBJ databases">
        <authorList>
            <person name="de Groot N.N."/>
        </authorList>
    </citation>
    <scope>NUCLEOTIDE SEQUENCE [LARGE SCALE GENOMIC DNA]</scope>
    <source>
        <strain evidence="7 8">CBS 141442</strain>
    </source>
</reference>
<feature type="transmembrane region" description="Helical" evidence="5">
    <location>
        <begin position="428"/>
        <end position="448"/>
    </location>
</feature>
<organism evidence="7 8">
    <name type="scientific">Sungouiella intermedia</name>
    <dbReference type="NCBI Taxonomy" id="45354"/>
    <lineage>
        <taxon>Eukaryota</taxon>
        <taxon>Fungi</taxon>
        <taxon>Dikarya</taxon>
        <taxon>Ascomycota</taxon>
        <taxon>Saccharomycotina</taxon>
        <taxon>Pichiomycetes</taxon>
        <taxon>Metschnikowiaceae</taxon>
        <taxon>Sungouiella</taxon>
    </lineage>
</organism>
<keyword evidence="4 5" id="KW-0472">Membrane</keyword>
<dbReference type="InterPro" id="IPR036259">
    <property type="entry name" value="MFS_trans_sf"/>
</dbReference>
<dbReference type="EMBL" id="LT635757">
    <property type="protein sequence ID" value="SGZ49923.1"/>
    <property type="molecule type" value="Genomic_DNA"/>
</dbReference>
<evidence type="ECO:0000256" key="1">
    <source>
        <dbReference type="ARBA" id="ARBA00004141"/>
    </source>
</evidence>
<evidence type="ECO:0000256" key="4">
    <source>
        <dbReference type="ARBA" id="ARBA00023136"/>
    </source>
</evidence>
<dbReference type="PANTHER" id="PTHR23502">
    <property type="entry name" value="MAJOR FACILITATOR SUPERFAMILY"/>
    <property type="match status" value="1"/>
</dbReference>
<feature type="transmembrane region" description="Helical" evidence="5">
    <location>
        <begin position="289"/>
        <end position="310"/>
    </location>
</feature>
<dbReference type="GO" id="GO:0005886">
    <property type="term" value="C:plasma membrane"/>
    <property type="evidence" value="ECO:0007669"/>
    <property type="project" value="TreeGrafter"/>
</dbReference>
<feature type="transmembrane region" description="Helical" evidence="5">
    <location>
        <begin position="250"/>
        <end position="269"/>
    </location>
</feature>
<evidence type="ECO:0000313" key="7">
    <source>
        <dbReference type="EMBL" id="SGZ49923.1"/>
    </source>
</evidence>
<dbReference type="PANTHER" id="PTHR23502:SF64">
    <property type="entry name" value="TRANSPORTER, PUTATIVE (AFU_ORTHOLOGUE AFUA_3G11760)-RELATED"/>
    <property type="match status" value="1"/>
</dbReference>
<dbReference type="AlphaFoldDB" id="A0A1L0BFQ6"/>
<dbReference type="STRING" id="45354.A0A1L0BFQ6"/>
<feature type="transmembrane region" description="Helical" evidence="5">
    <location>
        <begin position="128"/>
        <end position="149"/>
    </location>
</feature>
<dbReference type="PROSITE" id="PS50850">
    <property type="entry name" value="MFS"/>
    <property type="match status" value="1"/>
</dbReference>
<feature type="transmembrane region" description="Helical" evidence="5">
    <location>
        <begin position="36"/>
        <end position="59"/>
    </location>
</feature>
<feature type="transmembrane region" description="Helical" evidence="5">
    <location>
        <begin position="161"/>
        <end position="185"/>
    </location>
</feature>
<feature type="domain" description="Major facilitator superfamily (MFS) profile" evidence="6">
    <location>
        <begin position="37"/>
        <end position="454"/>
    </location>
</feature>
<evidence type="ECO:0000313" key="8">
    <source>
        <dbReference type="Proteomes" id="UP000182334"/>
    </source>
</evidence>
<feature type="transmembrane region" description="Helical" evidence="5">
    <location>
        <begin position="191"/>
        <end position="211"/>
    </location>
</feature>
<feature type="transmembrane region" description="Helical" evidence="5">
    <location>
        <begin position="399"/>
        <end position="422"/>
    </location>
</feature>
<keyword evidence="8" id="KW-1185">Reference proteome</keyword>
<name>A0A1L0BFQ6_9ASCO</name>
<dbReference type="SUPFAM" id="SSF103473">
    <property type="entry name" value="MFS general substrate transporter"/>
    <property type="match status" value="1"/>
</dbReference>
<feature type="transmembrane region" description="Helical" evidence="5">
    <location>
        <begin position="331"/>
        <end position="352"/>
    </location>
</feature>
<dbReference type="GO" id="GO:0022857">
    <property type="term" value="F:transmembrane transporter activity"/>
    <property type="evidence" value="ECO:0007669"/>
    <property type="project" value="InterPro"/>
</dbReference>
<comment type="subcellular location">
    <subcellularLocation>
        <location evidence="1">Membrane</location>
        <topology evidence="1">Multi-pass membrane protein</topology>
    </subcellularLocation>
</comment>
<evidence type="ECO:0000256" key="5">
    <source>
        <dbReference type="SAM" id="Phobius"/>
    </source>
</evidence>
<feature type="transmembrane region" description="Helical" evidence="5">
    <location>
        <begin position="102"/>
        <end position="122"/>
    </location>
</feature>
<dbReference type="InterPro" id="IPR020846">
    <property type="entry name" value="MFS_dom"/>
</dbReference>
<sequence>MTEKHEKNLEVNITVCPLEPENDPFYDKFSPQRKSIFVFTLSLAVFLTPSTAMALLPAMSTIAREFHTTDNVIIISNACYYVVMAATPCLMTPLGDIYGRRIVALVCSAGFSLFTILVAVSQNIGQFIVFRSFTGVFGSAFFALAGQVIGDIHIPQERGNAMGWTLCGAQLGPAFAPVLGGVIVTYASWRVIFWVLAGLGILTVLLIFIFLKETIRVSQADEIRRRTGKKFVFVLYNPFKVLISLKHRSLMLCGVMSMSLLYNMCTLTTPIPNVVNPRYKLTSPLYSGLFYLAPGMGSLLGSLYGGKWADRYVVKYMKIRGGRVPEDRLRSMYVSFGIVLPLSVLIYGWSIAKEKGGIPLPVITLFANGVAQMFCFPCINAYTVDCLPHLGGDAIASNYFVRFFAGAIGTATCLVQIQTIGVGWSNTISFFVLLIGFGCCLVLIKYGATFRELEMGDRSSTSQSPETEGVREIKVV</sequence>
<dbReference type="InterPro" id="IPR011701">
    <property type="entry name" value="MFS"/>
</dbReference>
<evidence type="ECO:0000256" key="2">
    <source>
        <dbReference type="ARBA" id="ARBA00022692"/>
    </source>
</evidence>
<dbReference type="OrthoDB" id="3066029at2759"/>
<protein>
    <submittedName>
        <fullName evidence="7">CIC11C00000004005</fullName>
    </submittedName>
</protein>